<protein>
    <submittedName>
        <fullName evidence="2">NB-ARC domain-containing protein</fullName>
    </submittedName>
</protein>
<dbReference type="Gene3D" id="1.10.260.40">
    <property type="entry name" value="lambda repressor-like DNA-binding domains"/>
    <property type="match status" value="1"/>
</dbReference>
<dbReference type="InterPro" id="IPR027417">
    <property type="entry name" value="P-loop_NTPase"/>
</dbReference>
<reference evidence="2" key="1">
    <citation type="submission" date="2022-06" db="EMBL/GenBank/DDBJ databases">
        <title>New cyanobacteria of genus Symplocastrum in benthos of Lake Baikal.</title>
        <authorList>
            <person name="Sorokovikova E."/>
            <person name="Tikhonova I."/>
            <person name="Krasnopeev A."/>
            <person name="Evseev P."/>
            <person name="Gladkikh A."/>
            <person name="Belykh O."/>
        </authorList>
    </citation>
    <scope>NUCLEOTIDE SEQUENCE</scope>
    <source>
        <strain evidence="2">BBK-W-15</strain>
    </source>
</reference>
<dbReference type="RefSeq" id="WP_254013604.1">
    <property type="nucleotide sequence ID" value="NZ_JAMZMM010000248.1"/>
</dbReference>
<evidence type="ECO:0000259" key="1">
    <source>
        <dbReference type="Pfam" id="PF00931"/>
    </source>
</evidence>
<feature type="domain" description="NB-ARC" evidence="1">
    <location>
        <begin position="119"/>
        <end position="215"/>
    </location>
</feature>
<sequence>MLKATLKASEAGLARIKQARAERGWTIDNPCWLVEASQVLKPNDTWDEYQSFFADGISHSTWGRFLSGKQRIKPDAFKAYCQILGLPWEEIVDRNNSSPNSIDWGDAPDISYFCDRTEELSELEERIVHQHCRLIALVGVGGIGKSALAVKLIQQIEKDFQYIIWRSIGSTLSLSDLINNILTSLPQPDSPYNNTEPISQLIQSFHTYRCLLVLDRSELILQEGTLTGYYREEYEYYGELVRRIASERHQSCLILIGREAPRDIRLLEQANSSVRSFSLKGLSQAAAENILRANGLLEEPSWQNLIQLYRASPFNLKMISRVILQLFGGSAAKFLRENTLVLGDIGPILEQQFRRLSKLEQDVMYQLAIPDLAISRSQIRSQLVSSVAMSELIEALDSLKQRSLIETSLEGEEDLFTLQSVMKKYVRRRYCL</sequence>
<dbReference type="GO" id="GO:0003677">
    <property type="term" value="F:DNA binding"/>
    <property type="evidence" value="ECO:0007669"/>
    <property type="project" value="InterPro"/>
</dbReference>
<gene>
    <name evidence="2" type="ORF">NJ959_20715</name>
</gene>
<dbReference type="InterPro" id="IPR001387">
    <property type="entry name" value="Cro/C1-type_HTH"/>
</dbReference>
<dbReference type="EMBL" id="JAMZMM010000248">
    <property type="protein sequence ID" value="MCP2730853.1"/>
    <property type="molecule type" value="Genomic_DNA"/>
</dbReference>
<organism evidence="2 3">
    <name type="scientific">Limnofasciculus baicalensis BBK-W-15</name>
    <dbReference type="NCBI Taxonomy" id="2699891"/>
    <lineage>
        <taxon>Bacteria</taxon>
        <taxon>Bacillati</taxon>
        <taxon>Cyanobacteriota</taxon>
        <taxon>Cyanophyceae</taxon>
        <taxon>Coleofasciculales</taxon>
        <taxon>Coleofasciculaceae</taxon>
        <taxon>Limnofasciculus</taxon>
        <taxon>Limnofasciculus baicalensis</taxon>
    </lineage>
</organism>
<proteinExistence type="predicted"/>
<dbReference type="SUPFAM" id="SSF52540">
    <property type="entry name" value="P-loop containing nucleoside triphosphate hydrolases"/>
    <property type="match status" value="1"/>
</dbReference>
<name>A0AAE3GVW3_9CYAN</name>
<evidence type="ECO:0000313" key="3">
    <source>
        <dbReference type="Proteomes" id="UP001204953"/>
    </source>
</evidence>
<dbReference type="InterPro" id="IPR010982">
    <property type="entry name" value="Lambda_DNA-bd_dom_sf"/>
</dbReference>
<dbReference type="Proteomes" id="UP001204953">
    <property type="component" value="Unassembled WGS sequence"/>
</dbReference>
<dbReference type="Pfam" id="PF00931">
    <property type="entry name" value="NB-ARC"/>
    <property type="match status" value="1"/>
</dbReference>
<dbReference type="GO" id="GO:0043531">
    <property type="term" value="F:ADP binding"/>
    <property type="evidence" value="ECO:0007669"/>
    <property type="project" value="InterPro"/>
</dbReference>
<comment type="caution">
    <text evidence="2">The sequence shown here is derived from an EMBL/GenBank/DDBJ whole genome shotgun (WGS) entry which is preliminary data.</text>
</comment>
<dbReference type="AlphaFoldDB" id="A0AAE3GVW3"/>
<accession>A0AAE3GVW3</accession>
<evidence type="ECO:0000313" key="2">
    <source>
        <dbReference type="EMBL" id="MCP2730853.1"/>
    </source>
</evidence>
<dbReference type="InterPro" id="IPR002182">
    <property type="entry name" value="NB-ARC"/>
</dbReference>
<dbReference type="Gene3D" id="3.40.50.300">
    <property type="entry name" value="P-loop containing nucleotide triphosphate hydrolases"/>
    <property type="match status" value="1"/>
</dbReference>
<dbReference type="CDD" id="cd00093">
    <property type="entry name" value="HTH_XRE"/>
    <property type="match status" value="1"/>
</dbReference>
<keyword evidence="3" id="KW-1185">Reference proteome</keyword>